<evidence type="ECO:0000256" key="1">
    <source>
        <dbReference type="SAM" id="Phobius"/>
    </source>
</evidence>
<name>A0A844D2M4_9RHOB</name>
<dbReference type="OrthoDB" id="8601734at2"/>
<gene>
    <name evidence="2" type="ORF">FDP25_08555</name>
</gene>
<organism evidence="2 3">
    <name type="scientific">Roseovarius bejariae</name>
    <dbReference type="NCBI Taxonomy" id="2576383"/>
    <lineage>
        <taxon>Bacteria</taxon>
        <taxon>Pseudomonadati</taxon>
        <taxon>Pseudomonadota</taxon>
        <taxon>Alphaproteobacteria</taxon>
        <taxon>Rhodobacterales</taxon>
        <taxon>Roseobacteraceae</taxon>
        <taxon>Roseovarius</taxon>
    </lineage>
</organism>
<dbReference type="AlphaFoldDB" id="A0A844D2M4"/>
<keyword evidence="1" id="KW-1133">Transmembrane helix</keyword>
<feature type="transmembrane region" description="Helical" evidence="1">
    <location>
        <begin position="30"/>
        <end position="49"/>
    </location>
</feature>
<accession>A0A844D2M4</accession>
<protein>
    <submittedName>
        <fullName evidence="2">Uncharacterized protein</fullName>
    </submittedName>
</protein>
<dbReference type="EMBL" id="SZWE01000001">
    <property type="protein sequence ID" value="MRU15478.1"/>
    <property type="molecule type" value="Genomic_DNA"/>
</dbReference>
<keyword evidence="3" id="KW-1185">Reference proteome</keyword>
<sequence>MFMELIASLVAGFAAAGVVLVVNIMTGNRLPKWVMPVAAGVTMIGFAIWSEYSWAARTKAGLPEGVEVIDTVEVSRIWKPWTYIVPQTTRLMAADVAGIRENEAVQGARLVDLYLFERWQAPGKVMQLVNCDDPARALVTDAVLADPEEAANWLPVTREDPIYGAVCTD</sequence>
<reference evidence="2 3" key="1">
    <citation type="submission" date="2019-05" db="EMBL/GenBank/DDBJ databases">
        <title>Roseovarius bejariae sp. nov., a moderately halophylic bacterium isolated from a saline soil in Rambla Salada (Murcia).</title>
        <authorList>
            <person name="Castro D.J."/>
            <person name="Gomez-Altuve A."/>
            <person name="Reina J.C."/>
            <person name="Rodriguez M."/>
            <person name="Sampedro I."/>
            <person name="Llamas I."/>
            <person name="Martinez-Checa F."/>
        </authorList>
    </citation>
    <scope>NUCLEOTIDE SEQUENCE [LARGE SCALE GENOMIC DNA]</scope>
    <source>
        <strain evidence="2 3">A21</strain>
    </source>
</reference>
<dbReference type="Proteomes" id="UP000564704">
    <property type="component" value="Unassembled WGS sequence"/>
</dbReference>
<keyword evidence="1" id="KW-0472">Membrane</keyword>
<evidence type="ECO:0000313" key="2">
    <source>
        <dbReference type="EMBL" id="MRU15478.1"/>
    </source>
</evidence>
<keyword evidence="1" id="KW-0812">Transmembrane</keyword>
<comment type="caution">
    <text evidence="2">The sequence shown here is derived from an EMBL/GenBank/DDBJ whole genome shotgun (WGS) entry which is preliminary data.</text>
</comment>
<proteinExistence type="predicted"/>
<evidence type="ECO:0000313" key="3">
    <source>
        <dbReference type="Proteomes" id="UP000564704"/>
    </source>
</evidence>